<dbReference type="AlphaFoldDB" id="A0A8S1R1R7"/>
<sequence>MGQIVGKCKSLGLHNQDILPQIEIEKEVKSEIIKGLKQKLNEFDEFAIQKVTTYSLKFDGLFRKQDIIKEKIIDSLGLVKPMDCEKIKQINEDSDIKFKCGISLGHPINMVFKTIRGSSIELNDSGYILLKLWGFGEMMINFQQCIKIQGIKIIGLVRGGDIECYKKVINNNGWEEYDHIIIDDENILDLQYDEQTHEINHNSILSGLLLYDGIVIYKHYIDKLQFQCDYQIVKKDVLDIIENGIKEANLINFIAKISYIKKQDYIKLKQFILTQKKNSFSRDVEVTIKKKTIYFKEDKQIYYDQPIILINSSPKSFSIADKFATQLEKKNIKWDSKLLKAKLNERIKEYSLNVQIALQKDIIIQITKESCEIQIHHWEKGILVPYYKNLEYISQIKQWIKATQFIKYEPNQDPVQDRISYLVANLFQTIPKVDKVLGTKYANIPFVEKWKPPYDQFDPHHKNLEIHRKSDKILLIWLFDYEIDENVEKLKELIKFKKNNPQIGLQIAILGYIKFNTWTTKFLNFLDKYELTKAILDNTIETWFPQEEQLGQFRFNIILQRIYGLMLDKQDIMIIDSQGIVRVIDNSYEIINNLSQEFDKLNEKVKVTVKNYNYWRQYQNLKKCIRENPQLAEIVKNIQDKGIVEESKVLIEQMKDKVWSFENGQIQEEKWHEQPTRILRSIKDFTDINEMARIIARYIDNNDICALK</sequence>
<evidence type="ECO:0000313" key="3">
    <source>
        <dbReference type="Proteomes" id="UP000692954"/>
    </source>
</evidence>
<evidence type="ECO:0000256" key="1">
    <source>
        <dbReference type="SAM" id="Coils"/>
    </source>
</evidence>
<feature type="coiled-coil region" evidence="1">
    <location>
        <begin position="584"/>
        <end position="611"/>
    </location>
</feature>
<name>A0A8S1R1R7_9CILI</name>
<evidence type="ECO:0000313" key="2">
    <source>
        <dbReference type="EMBL" id="CAD8121032.1"/>
    </source>
</evidence>
<accession>A0A8S1R1R7</accession>
<reference evidence="2" key="1">
    <citation type="submission" date="2021-01" db="EMBL/GenBank/DDBJ databases">
        <authorList>
            <consortium name="Genoscope - CEA"/>
            <person name="William W."/>
        </authorList>
    </citation>
    <scope>NUCLEOTIDE SEQUENCE</scope>
</reference>
<keyword evidence="3" id="KW-1185">Reference proteome</keyword>
<dbReference type="OrthoDB" id="291692at2759"/>
<dbReference type="Proteomes" id="UP000692954">
    <property type="component" value="Unassembled WGS sequence"/>
</dbReference>
<proteinExistence type="predicted"/>
<keyword evidence="1" id="KW-0175">Coiled coil</keyword>
<comment type="caution">
    <text evidence="2">The sequence shown here is derived from an EMBL/GenBank/DDBJ whole genome shotgun (WGS) entry which is preliminary data.</text>
</comment>
<dbReference type="EMBL" id="CAJJDN010000129">
    <property type="protein sequence ID" value="CAD8121032.1"/>
    <property type="molecule type" value="Genomic_DNA"/>
</dbReference>
<protein>
    <submittedName>
        <fullName evidence="2">Uncharacterized protein</fullName>
    </submittedName>
</protein>
<gene>
    <name evidence="2" type="ORF">PSON_ATCC_30995.1.T1290130</name>
</gene>
<organism evidence="2 3">
    <name type="scientific">Paramecium sonneborni</name>
    <dbReference type="NCBI Taxonomy" id="65129"/>
    <lineage>
        <taxon>Eukaryota</taxon>
        <taxon>Sar</taxon>
        <taxon>Alveolata</taxon>
        <taxon>Ciliophora</taxon>
        <taxon>Intramacronucleata</taxon>
        <taxon>Oligohymenophorea</taxon>
        <taxon>Peniculida</taxon>
        <taxon>Parameciidae</taxon>
        <taxon>Paramecium</taxon>
    </lineage>
</organism>